<feature type="coiled-coil region" evidence="8">
    <location>
        <begin position="448"/>
        <end position="475"/>
    </location>
</feature>
<evidence type="ECO:0000256" key="6">
    <source>
        <dbReference type="ARBA" id="ARBA00023012"/>
    </source>
</evidence>
<dbReference type="STRING" id="1703345.A3860_32915"/>
<keyword evidence="12" id="KW-1185">Reference proteome</keyword>
<evidence type="ECO:0000259" key="10">
    <source>
        <dbReference type="PROSITE" id="PS50109"/>
    </source>
</evidence>
<dbReference type="SMART" id="SM00388">
    <property type="entry name" value="HisKA"/>
    <property type="match status" value="1"/>
</dbReference>
<dbReference type="SMART" id="SM00028">
    <property type="entry name" value="TPR"/>
    <property type="match status" value="6"/>
</dbReference>
<dbReference type="CDD" id="cd00082">
    <property type="entry name" value="HisKA"/>
    <property type="match status" value="1"/>
</dbReference>
<keyword evidence="4" id="KW-0808">Transferase</keyword>
<organism evidence="11 12">
    <name type="scientific">Niastella vici</name>
    <dbReference type="NCBI Taxonomy" id="1703345"/>
    <lineage>
        <taxon>Bacteria</taxon>
        <taxon>Pseudomonadati</taxon>
        <taxon>Bacteroidota</taxon>
        <taxon>Chitinophagia</taxon>
        <taxon>Chitinophagales</taxon>
        <taxon>Chitinophagaceae</taxon>
        <taxon>Niastella</taxon>
    </lineage>
</organism>
<name>A0A1V9FQQ4_9BACT</name>
<evidence type="ECO:0000256" key="2">
    <source>
        <dbReference type="ARBA" id="ARBA00012438"/>
    </source>
</evidence>
<accession>A0A1V9FQQ4</accession>
<evidence type="ECO:0000256" key="3">
    <source>
        <dbReference type="ARBA" id="ARBA00022553"/>
    </source>
</evidence>
<dbReference type="RefSeq" id="WP_081152801.1">
    <property type="nucleotide sequence ID" value="NZ_LVYD01000060.1"/>
</dbReference>
<protein>
    <recommendedName>
        <fullName evidence="2">histidine kinase</fullName>
        <ecNumber evidence="2">2.7.13.3</ecNumber>
    </recommendedName>
</protein>
<feature type="repeat" description="TPR" evidence="7">
    <location>
        <begin position="90"/>
        <end position="123"/>
    </location>
</feature>
<feature type="domain" description="Histidine kinase" evidence="10">
    <location>
        <begin position="429"/>
        <end position="645"/>
    </location>
</feature>
<dbReference type="Pfam" id="PF02518">
    <property type="entry name" value="HATPase_c"/>
    <property type="match status" value="1"/>
</dbReference>
<keyword evidence="7" id="KW-0802">TPR repeat</keyword>
<dbReference type="PANTHER" id="PTHR43711">
    <property type="entry name" value="TWO-COMPONENT HISTIDINE KINASE"/>
    <property type="match status" value="1"/>
</dbReference>
<keyword evidence="9" id="KW-0472">Membrane</keyword>
<dbReference type="InterPro" id="IPR005467">
    <property type="entry name" value="His_kinase_dom"/>
</dbReference>
<keyword evidence="5" id="KW-0418">Kinase</keyword>
<keyword evidence="9" id="KW-1133">Transmembrane helix</keyword>
<dbReference type="OrthoDB" id="9781208at2"/>
<reference evidence="11 12" key="1">
    <citation type="submission" date="2016-03" db="EMBL/GenBank/DDBJ databases">
        <title>Niastella vici sp. nov., isolated from farmland soil.</title>
        <authorList>
            <person name="Chen L."/>
            <person name="Wang D."/>
            <person name="Yang S."/>
            <person name="Wang G."/>
        </authorList>
    </citation>
    <scope>NUCLEOTIDE SEQUENCE [LARGE SCALE GENOMIC DNA]</scope>
    <source>
        <strain evidence="11 12">DJ57</strain>
    </source>
</reference>
<gene>
    <name evidence="11" type="ORF">A3860_32915</name>
</gene>
<evidence type="ECO:0000256" key="9">
    <source>
        <dbReference type="SAM" id="Phobius"/>
    </source>
</evidence>
<dbReference type="EC" id="2.7.13.3" evidence="2"/>
<keyword evidence="8" id="KW-0175">Coiled coil</keyword>
<dbReference type="AlphaFoldDB" id="A0A1V9FQQ4"/>
<evidence type="ECO:0000256" key="4">
    <source>
        <dbReference type="ARBA" id="ARBA00022679"/>
    </source>
</evidence>
<sequence length="659" mass="74140">MNKTVVVIGILLIALQPYQPCQAQSANISRLRSKILARQQQPGYLKDTAYVDLLDSLAFAYYKISVDSLVFYSDKALALATQMGYARGQSISLRHKGNAYFELGDYSKMLQYYQDALRVAEKANDSLLMAKAMYNIGNNAYLIIGRDEDARNIIKKAADIFQARKDSLALYQAIAVIGRLWTYDEKYEEALTCFNRALQVATALKDRYAIAIVNEQVGLLYQAEGRLKEALALLFQAWDYFSNTDDMARQSICASEVANVYIQLKNYPMALKYASISLQKAQSVKSKPHILNAVREMAAAYEALGNTRYALKYFKLIKEASDSVAYETMRKKTEQLEARYEFEKKEALLKAAQEKKDALNKSIVQKKELQIFIALLLILLLSLLVLLLIRSRAIKQKNNLILEAKNEEIERQAILLLKNNQEKDNMFSIISHDLKVPLHSLKVILQLLGDSYQEKETMEKILEELRRDINHSTDLVNNLLFWANSQFKGSTVLPVIFSVRQVITDALQIFIKQAAVKGINLEHELTADEITVWADMNMIQVIIRNLVSNAIKFCNMGDTITISASTTNAVVTISVADSGIGIPPETLEKINQGQMVSTFGTADEKGIGLGLRLCYELAKLNDGILTVQSKPGKGSIFYLALPCKPLQPYVRNIFAPLKK</sequence>
<feature type="repeat" description="TPR" evidence="7">
    <location>
        <begin position="171"/>
        <end position="204"/>
    </location>
</feature>
<dbReference type="Gene3D" id="1.25.40.10">
    <property type="entry name" value="Tetratricopeptide repeat domain"/>
    <property type="match status" value="1"/>
</dbReference>
<comment type="catalytic activity">
    <reaction evidence="1">
        <text>ATP + protein L-histidine = ADP + protein N-phospho-L-histidine.</text>
        <dbReference type="EC" id="2.7.13.3"/>
    </reaction>
</comment>
<dbReference type="GO" id="GO:0000155">
    <property type="term" value="F:phosphorelay sensor kinase activity"/>
    <property type="evidence" value="ECO:0007669"/>
    <property type="project" value="InterPro"/>
</dbReference>
<evidence type="ECO:0000313" key="11">
    <source>
        <dbReference type="EMBL" id="OQP60617.1"/>
    </source>
</evidence>
<dbReference type="PRINTS" id="PR00344">
    <property type="entry name" value="BCTRLSENSOR"/>
</dbReference>
<dbReference type="Proteomes" id="UP000192796">
    <property type="component" value="Unassembled WGS sequence"/>
</dbReference>
<dbReference type="PROSITE" id="PS50005">
    <property type="entry name" value="TPR"/>
    <property type="match status" value="2"/>
</dbReference>
<dbReference type="InterPro" id="IPR003661">
    <property type="entry name" value="HisK_dim/P_dom"/>
</dbReference>
<dbReference type="PROSITE" id="PS50109">
    <property type="entry name" value="HIS_KIN"/>
    <property type="match status" value="1"/>
</dbReference>
<evidence type="ECO:0000256" key="1">
    <source>
        <dbReference type="ARBA" id="ARBA00000085"/>
    </source>
</evidence>
<keyword evidence="6" id="KW-0902">Two-component regulatory system</keyword>
<evidence type="ECO:0000256" key="7">
    <source>
        <dbReference type="PROSITE-ProRule" id="PRU00339"/>
    </source>
</evidence>
<evidence type="ECO:0000313" key="12">
    <source>
        <dbReference type="Proteomes" id="UP000192796"/>
    </source>
</evidence>
<keyword evidence="3" id="KW-0597">Phosphoprotein</keyword>
<dbReference type="SUPFAM" id="SSF55874">
    <property type="entry name" value="ATPase domain of HSP90 chaperone/DNA topoisomerase II/histidine kinase"/>
    <property type="match status" value="1"/>
</dbReference>
<dbReference type="InterPro" id="IPR003594">
    <property type="entry name" value="HATPase_dom"/>
</dbReference>
<feature type="coiled-coil region" evidence="8">
    <location>
        <begin position="326"/>
        <end position="412"/>
    </location>
</feature>
<dbReference type="Pfam" id="PF00512">
    <property type="entry name" value="HisKA"/>
    <property type="match status" value="1"/>
</dbReference>
<comment type="caution">
    <text evidence="11">The sequence shown here is derived from an EMBL/GenBank/DDBJ whole genome shotgun (WGS) entry which is preliminary data.</text>
</comment>
<dbReference type="InterPro" id="IPR011990">
    <property type="entry name" value="TPR-like_helical_dom_sf"/>
</dbReference>
<dbReference type="InterPro" id="IPR036097">
    <property type="entry name" value="HisK_dim/P_sf"/>
</dbReference>
<dbReference type="InterPro" id="IPR004358">
    <property type="entry name" value="Sig_transdc_His_kin-like_C"/>
</dbReference>
<evidence type="ECO:0000256" key="8">
    <source>
        <dbReference type="SAM" id="Coils"/>
    </source>
</evidence>
<dbReference type="SUPFAM" id="SSF47384">
    <property type="entry name" value="Homodimeric domain of signal transducing histidine kinase"/>
    <property type="match status" value="1"/>
</dbReference>
<dbReference type="InterPro" id="IPR036890">
    <property type="entry name" value="HATPase_C_sf"/>
</dbReference>
<dbReference type="Pfam" id="PF13424">
    <property type="entry name" value="TPR_12"/>
    <property type="match status" value="2"/>
</dbReference>
<dbReference type="SMART" id="SM00387">
    <property type="entry name" value="HATPase_c"/>
    <property type="match status" value="1"/>
</dbReference>
<evidence type="ECO:0000256" key="5">
    <source>
        <dbReference type="ARBA" id="ARBA00022777"/>
    </source>
</evidence>
<dbReference type="InterPro" id="IPR050736">
    <property type="entry name" value="Sensor_HK_Regulatory"/>
</dbReference>
<dbReference type="Gene3D" id="3.30.565.10">
    <property type="entry name" value="Histidine kinase-like ATPase, C-terminal domain"/>
    <property type="match status" value="1"/>
</dbReference>
<keyword evidence="9" id="KW-0812">Transmembrane</keyword>
<dbReference type="Gene3D" id="1.10.287.130">
    <property type="match status" value="1"/>
</dbReference>
<dbReference type="EMBL" id="LVYD01000060">
    <property type="protein sequence ID" value="OQP60617.1"/>
    <property type="molecule type" value="Genomic_DNA"/>
</dbReference>
<dbReference type="PANTHER" id="PTHR43711:SF31">
    <property type="entry name" value="HISTIDINE KINASE"/>
    <property type="match status" value="1"/>
</dbReference>
<dbReference type="InterPro" id="IPR019734">
    <property type="entry name" value="TPR_rpt"/>
</dbReference>
<dbReference type="SUPFAM" id="SSF48452">
    <property type="entry name" value="TPR-like"/>
    <property type="match status" value="2"/>
</dbReference>
<feature type="transmembrane region" description="Helical" evidence="9">
    <location>
        <begin position="369"/>
        <end position="389"/>
    </location>
</feature>
<dbReference type="CDD" id="cd00075">
    <property type="entry name" value="HATPase"/>
    <property type="match status" value="1"/>
</dbReference>
<proteinExistence type="predicted"/>